<evidence type="ECO:0000256" key="1">
    <source>
        <dbReference type="ARBA" id="ARBA00001971"/>
    </source>
</evidence>
<organism evidence="16 17">
    <name type="scientific">Lithospermum erythrorhizon</name>
    <name type="common">Purple gromwell</name>
    <name type="synonym">Lithospermum officinale var. erythrorhizon</name>
    <dbReference type="NCBI Taxonomy" id="34254"/>
    <lineage>
        <taxon>Eukaryota</taxon>
        <taxon>Viridiplantae</taxon>
        <taxon>Streptophyta</taxon>
        <taxon>Embryophyta</taxon>
        <taxon>Tracheophyta</taxon>
        <taxon>Spermatophyta</taxon>
        <taxon>Magnoliopsida</taxon>
        <taxon>eudicotyledons</taxon>
        <taxon>Gunneridae</taxon>
        <taxon>Pentapetalae</taxon>
        <taxon>asterids</taxon>
        <taxon>lamiids</taxon>
        <taxon>Boraginales</taxon>
        <taxon>Boraginaceae</taxon>
        <taxon>Boraginoideae</taxon>
        <taxon>Lithospermeae</taxon>
        <taxon>Lithospermum</taxon>
    </lineage>
</organism>
<dbReference type="InterPro" id="IPR036396">
    <property type="entry name" value="Cyt_P450_sf"/>
</dbReference>
<dbReference type="Gene3D" id="1.20.58.1030">
    <property type="match status" value="1"/>
</dbReference>
<evidence type="ECO:0000256" key="12">
    <source>
        <dbReference type="SAM" id="MobiDB-lite"/>
    </source>
</evidence>
<keyword evidence="4 11" id="KW-0349">Heme</keyword>
<evidence type="ECO:0000256" key="10">
    <source>
        <dbReference type="ARBA" id="ARBA00023242"/>
    </source>
</evidence>
<evidence type="ECO:0000259" key="15">
    <source>
        <dbReference type="Pfam" id="PF24997"/>
    </source>
</evidence>
<comment type="similarity">
    <text evidence="3">Belongs to the GINS1/PSF1 family.</text>
</comment>
<feature type="domain" description="DNA replication complex GINS protein PSF1 C-terminal" evidence="15">
    <location>
        <begin position="164"/>
        <end position="213"/>
    </location>
</feature>
<keyword evidence="13" id="KW-0812">Transmembrane</keyword>
<dbReference type="CDD" id="cd21696">
    <property type="entry name" value="GINS_B_Psf1"/>
    <property type="match status" value="1"/>
</dbReference>
<feature type="region of interest" description="Disordered" evidence="12">
    <location>
        <begin position="52"/>
        <end position="80"/>
    </location>
</feature>
<dbReference type="AlphaFoldDB" id="A0AAV3NI36"/>
<name>A0AAV3NI36_LITER</name>
<evidence type="ECO:0000256" key="9">
    <source>
        <dbReference type="ARBA" id="ARBA00023033"/>
    </source>
</evidence>
<keyword evidence="8 11" id="KW-0408">Iron</keyword>
<evidence type="ECO:0000256" key="11">
    <source>
        <dbReference type="PIRSR" id="PIRSR602401-1"/>
    </source>
</evidence>
<keyword evidence="13" id="KW-0472">Membrane</keyword>
<dbReference type="InterPro" id="IPR056783">
    <property type="entry name" value="PSF1_C"/>
</dbReference>
<reference evidence="16 17" key="1">
    <citation type="submission" date="2024-01" db="EMBL/GenBank/DDBJ databases">
        <title>The complete chloroplast genome sequence of Lithospermum erythrorhizon: insights into the phylogenetic relationship among Boraginaceae species and the maternal lineages of purple gromwells.</title>
        <authorList>
            <person name="Okada T."/>
            <person name="Watanabe K."/>
        </authorList>
    </citation>
    <scope>NUCLEOTIDE SEQUENCE [LARGE SCALE GENOMIC DNA]</scope>
</reference>
<evidence type="ECO:0000256" key="7">
    <source>
        <dbReference type="ARBA" id="ARBA00023002"/>
    </source>
</evidence>
<evidence type="ECO:0000256" key="5">
    <source>
        <dbReference type="ARBA" id="ARBA00022705"/>
    </source>
</evidence>
<dbReference type="InterPro" id="IPR036224">
    <property type="entry name" value="GINS_bundle-like_dom_sf"/>
</dbReference>
<feature type="domain" description="GINS subunit" evidence="14">
    <location>
        <begin position="68"/>
        <end position="152"/>
    </location>
</feature>
<evidence type="ECO:0000256" key="4">
    <source>
        <dbReference type="ARBA" id="ARBA00022617"/>
    </source>
</evidence>
<dbReference type="GO" id="GO:0005506">
    <property type="term" value="F:iron ion binding"/>
    <property type="evidence" value="ECO:0007669"/>
    <property type="project" value="InterPro"/>
</dbReference>
<comment type="cofactor">
    <cofactor evidence="1 11">
        <name>heme</name>
        <dbReference type="ChEBI" id="CHEBI:30413"/>
    </cofactor>
</comment>
<keyword evidence="7" id="KW-0560">Oxidoreductase</keyword>
<dbReference type="SUPFAM" id="SSF158573">
    <property type="entry name" value="GINS helical bundle-like"/>
    <property type="match status" value="1"/>
</dbReference>
<comment type="subcellular location">
    <subcellularLocation>
        <location evidence="2">Nucleus</location>
    </subcellularLocation>
</comment>
<accession>A0AAV3NI36</accession>
<dbReference type="PANTHER" id="PTHR47947:SF39">
    <property type="entry name" value="CYTOCHROME P450"/>
    <property type="match status" value="1"/>
</dbReference>
<evidence type="ECO:0000256" key="3">
    <source>
        <dbReference type="ARBA" id="ARBA00006677"/>
    </source>
</evidence>
<dbReference type="Proteomes" id="UP001454036">
    <property type="component" value="Unassembled WGS sequence"/>
</dbReference>
<dbReference type="InterPro" id="IPR001128">
    <property type="entry name" value="Cyt_P450"/>
</dbReference>
<dbReference type="PANTHER" id="PTHR47947">
    <property type="entry name" value="CYTOCHROME P450 82C3-RELATED"/>
    <property type="match status" value="1"/>
</dbReference>
<evidence type="ECO:0000259" key="14">
    <source>
        <dbReference type="Pfam" id="PF05916"/>
    </source>
</evidence>
<dbReference type="SUPFAM" id="SSF48264">
    <property type="entry name" value="Cytochrome P450"/>
    <property type="match status" value="1"/>
</dbReference>
<dbReference type="InterPro" id="IPR002401">
    <property type="entry name" value="Cyt_P450_E_grp-I"/>
</dbReference>
<dbReference type="GO" id="GO:0000811">
    <property type="term" value="C:GINS complex"/>
    <property type="evidence" value="ECO:0007669"/>
    <property type="project" value="InterPro"/>
</dbReference>
<dbReference type="GO" id="GO:0016705">
    <property type="term" value="F:oxidoreductase activity, acting on paired donors, with incorporation or reduction of molecular oxygen"/>
    <property type="evidence" value="ECO:0007669"/>
    <property type="project" value="InterPro"/>
</dbReference>
<dbReference type="InterPro" id="IPR017972">
    <property type="entry name" value="Cyt_P450_CS"/>
</dbReference>
<evidence type="ECO:0000313" key="16">
    <source>
        <dbReference type="EMBL" id="GAA0139019.1"/>
    </source>
</evidence>
<protein>
    <submittedName>
        <fullName evidence="16">Oxygenase</fullName>
    </submittedName>
</protein>
<dbReference type="EMBL" id="BAABME010000051">
    <property type="protein sequence ID" value="GAA0139019.1"/>
    <property type="molecule type" value="Genomic_DNA"/>
</dbReference>
<sequence length="760" mass="85802">MYARKGAELVKEVASSEPGQLMAFNNDLFSQVIKECTGLGTRAMILLSEEEAQKQEKENQRARGEGDDNDSHPEGSSYQGPHGVGFLIHHASVVRNKRCLMAYVYNRAEVIRNLGWTVERVLPGDIEERLSSTEKEYFKNHSKTLQKYMSDLDIDLAVDKVPPKDPYIKVRVLEDIGSVVLGDQLANLAHHAILFLRRTDAEHYISQGLMEELSDTTIFSQGKIRTAKFMEFFFNYSYFEIALTGVLLWIIFLIFFNHNLLLRSKNTTLSPPPEVGGALPILGHLHLLRGTQPLHIKLFYFANKYGPIFNIRLGSIRALVVSSPELARELFTTKDQLASSRPKGLATEHLAYSYANIGIAPHGPYWRGLRKIIATEFFSSQALEMVMEARQSEISSSIVDLYNLCCKDNSINRTVDIQQWLLHLNLNVMLRTIVGKQCMVSSGDAKEEEERKKWKKMVEDTLRLIFTPVASDVLPFLRWFDIGGTEKEMKKVSVEMDDIVNGWLQQHIEKKSNNIVDDGQRDFMDAMISAVDAGNVELGGYDPQTVIKATCMTMVVGGSDTSAVVLTWALSLLLNNRSALEKVQEELNIQVGRGRRFISLDMINKLQYLQAVVKETFRLQPAGPLLAPREFTEDCTLGGYHISKGTMLFVNVWKLQRDPNLWPDPLEFKPERFLTAPHKDIDFKGKHFQYFPFGAGRRMCPGLNIGIQNVHLVLANLLHAFDISTIDGQPVDMTMTPGITTAKATPLNVLIVPRLSPHLY</sequence>
<dbReference type="CDD" id="cd11710">
    <property type="entry name" value="GINS_A_psf1"/>
    <property type="match status" value="1"/>
</dbReference>
<dbReference type="InterPro" id="IPR050651">
    <property type="entry name" value="Plant_Cytochrome_P450_Monoox"/>
</dbReference>
<dbReference type="GO" id="GO:0004497">
    <property type="term" value="F:monooxygenase activity"/>
    <property type="evidence" value="ECO:0007669"/>
    <property type="project" value="UniProtKB-KW"/>
</dbReference>
<dbReference type="GO" id="GO:0006260">
    <property type="term" value="P:DNA replication"/>
    <property type="evidence" value="ECO:0007669"/>
    <property type="project" value="UniProtKB-KW"/>
</dbReference>
<evidence type="ECO:0000256" key="13">
    <source>
        <dbReference type="SAM" id="Phobius"/>
    </source>
</evidence>
<keyword evidence="10" id="KW-0539">Nucleus</keyword>
<comment type="caution">
    <text evidence="16">The sequence shown here is derived from an EMBL/GenBank/DDBJ whole genome shotgun (WGS) entry which is preliminary data.</text>
</comment>
<dbReference type="Pfam" id="PF24997">
    <property type="entry name" value="PSF1_C"/>
    <property type="match status" value="1"/>
</dbReference>
<keyword evidence="5" id="KW-0235">DNA replication</keyword>
<dbReference type="Pfam" id="PF00067">
    <property type="entry name" value="p450"/>
    <property type="match status" value="1"/>
</dbReference>
<keyword evidence="13" id="KW-1133">Transmembrane helix</keyword>
<dbReference type="GO" id="GO:0020037">
    <property type="term" value="F:heme binding"/>
    <property type="evidence" value="ECO:0007669"/>
    <property type="project" value="InterPro"/>
</dbReference>
<evidence type="ECO:0000313" key="17">
    <source>
        <dbReference type="Proteomes" id="UP001454036"/>
    </source>
</evidence>
<keyword evidence="6 11" id="KW-0479">Metal-binding</keyword>
<dbReference type="Pfam" id="PF05916">
    <property type="entry name" value="Sld5"/>
    <property type="match status" value="1"/>
</dbReference>
<evidence type="ECO:0000256" key="8">
    <source>
        <dbReference type="ARBA" id="ARBA00023004"/>
    </source>
</evidence>
<dbReference type="FunFam" id="1.10.630.10:FF:000026">
    <property type="entry name" value="Cytochrome P450 82C4"/>
    <property type="match status" value="1"/>
</dbReference>
<keyword evidence="9" id="KW-0503">Monooxygenase</keyword>
<proteinExistence type="inferred from homology"/>
<keyword evidence="17" id="KW-1185">Reference proteome</keyword>
<dbReference type="PROSITE" id="PS00086">
    <property type="entry name" value="CYTOCHROME_P450"/>
    <property type="match status" value="1"/>
</dbReference>
<dbReference type="InterPro" id="IPR021151">
    <property type="entry name" value="GINS_A"/>
</dbReference>
<dbReference type="Gene3D" id="1.10.630.10">
    <property type="entry name" value="Cytochrome P450"/>
    <property type="match status" value="1"/>
</dbReference>
<feature type="transmembrane region" description="Helical" evidence="13">
    <location>
        <begin position="233"/>
        <end position="256"/>
    </location>
</feature>
<evidence type="ECO:0000256" key="6">
    <source>
        <dbReference type="ARBA" id="ARBA00022723"/>
    </source>
</evidence>
<dbReference type="PRINTS" id="PR00385">
    <property type="entry name" value="P450"/>
</dbReference>
<gene>
    <name evidence="16" type="ORF">LIER_00650</name>
</gene>
<dbReference type="InterPro" id="IPR005339">
    <property type="entry name" value="GINS_Psf1"/>
</dbReference>
<feature type="compositionally biased region" description="Basic and acidic residues" evidence="12">
    <location>
        <begin position="52"/>
        <end position="73"/>
    </location>
</feature>
<dbReference type="PRINTS" id="PR00463">
    <property type="entry name" value="EP450I"/>
</dbReference>
<evidence type="ECO:0000256" key="2">
    <source>
        <dbReference type="ARBA" id="ARBA00004123"/>
    </source>
</evidence>
<feature type="binding site" description="axial binding residue" evidence="11">
    <location>
        <position position="700"/>
    </location>
    <ligand>
        <name>heme</name>
        <dbReference type="ChEBI" id="CHEBI:30413"/>
    </ligand>
    <ligandPart>
        <name>Fe</name>
        <dbReference type="ChEBI" id="CHEBI:18248"/>
    </ligandPart>
</feature>